<accession>A0A804P5D5</accession>
<dbReference type="AlphaFoldDB" id="A0A804P5D5"/>
<evidence type="ECO:0000313" key="3">
    <source>
        <dbReference type="EnsemblPlants" id="Zm00001eb209410_P001"/>
    </source>
</evidence>
<evidence type="ECO:0000313" key="4">
    <source>
        <dbReference type="Proteomes" id="UP000007305"/>
    </source>
</evidence>
<reference evidence="3" key="2">
    <citation type="submission" date="2019-07" db="EMBL/GenBank/DDBJ databases">
        <authorList>
            <person name="Seetharam A."/>
            <person name="Woodhouse M."/>
            <person name="Cannon E."/>
        </authorList>
    </citation>
    <scope>NUCLEOTIDE SEQUENCE [LARGE SCALE GENOMIC DNA]</scope>
    <source>
        <strain evidence="3">cv. B73</strain>
    </source>
</reference>
<evidence type="ECO:0000256" key="1">
    <source>
        <dbReference type="SAM" id="MobiDB-lite"/>
    </source>
</evidence>
<protein>
    <recommendedName>
        <fullName evidence="2">J domain-containing protein</fullName>
    </recommendedName>
</protein>
<dbReference type="Pfam" id="PF00226">
    <property type="entry name" value="DnaJ"/>
    <property type="match status" value="1"/>
</dbReference>
<proteinExistence type="predicted"/>
<sequence length="245" mass="26723">MQCMPASQIPYPLPAINAPLPDDIERLAFITPRARIHIPTDTSPREIYVAYKNLVKKWHPDKHPPSSRLEAEAHFKAISEAYEAILDQQENRGMFELCNDNWHVGVCDGAPRAVVDVAFARCTLQAEALLGYLSALATSPRSRGDRVDLAVATAQLGALGRWKVSTRGLPEYTIVHGIDGAVVTTPGRAKAKRRRPPSTGVDGPAPAKRRVGKNTRITATKGNAACDTSDYEALELEDLPLRTPA</sequence>
<dbReference type="PANTHER" id="PTHR24074">
    <property type="entry name" value="CO-CHAPERONE PROTEIN DJLA"/>
    <property type="match status" value="1"/>
</dbReference>
<reference evidence="4" key="1">
    <citation type="journal article" date="2009" name="Science">
        <title>The B73 maize genome: complexity, diversity, and dynamics.</title>
        <authorList>
            <person name="Schnable P.S."/>
            <person name="Ware D."/>
            <person name="Fulton R.S."/>
            <person name="Stein J.C."/>
            <person name="Wei F."/>
            <person name="Pasternak S."/>
            <person name="Liang C."/>
            <person name="Zhang J."/>
            <person name="Fulton L."/>
            <person name="Graves T.A."/>
            <person name="Minx P."/>
            <person name="Reily A.D."/>
            <person name="Courtney L."/>
            <person name="Kruchowski S.S."/>
            <person name="Tomlinson C."/>
            <person name="Strong C."/>
            <person name="Delehaunty K."/>
            <person name="Fronick C."/>
            <person name="Courtney B."/>
            <person name="Rock S.M."/>
            <person name="Belter E."/>
            <person name="Du F."/>
            <person name="Kim K."/>
            <person name="Abbott R.M."/>
            <person name="Cotton M."/>
            <person name="Levy A."/>
            <person name="Marchetto P."/>
            <person name="Ochoa K."/>
            <person name="Jackson S.M."/>
            <person name="Gillam B."/>
            <person name="Chen W."/>
            <person name="Yan L."/>
            <person name="Higginbotham J."/>
            <person name="Cardenas M."/>
            <person name="Waligorski J."/>
            <person name="Applebaum E."/>
            <person name="Phelps L."/>
            <person name="Falcone J."/>
            <person name="Kanchi K."/>
            <person name="Thane T."/>
            <person name="Scimone A."/>
            <person name="Thane N."/>
            <person name="Henke J."/>
            <person name="Wang T."/>
            <person name="Ruppert J."/>
            <person name="Shah N."/>
            <person name="Rotter K."/>
            <person name="Hodges J."/>
            <person name="Ingenthron E."/>
            <person name="Cordes M."/>
            <person name="Kohlberg S."/>
            <person name="Sgro J."/>
            <person name="Delgado B."/>
            <person name="Mead K."/>
            <person name="Chinwalla A."/>
            <person name="Leonard S."/>
            <person name="Crouse K."/>
            <person name="Collura K."/>
            <person name="Kudrna D."/>
            <person name="Currie J."/>
            <person name="He R."/>
            <person name="Angelova A."/>
            <person name="Rajasekar S."/>
            <person name="Mueller T."/>
            <person name="Lomeli R."/>
            <person name="Scara G."/>
            <person name="Ko A."/>
            <person name="Delaney K."/>
            <person name="Wissotski M."/>
            <person name="Lopez G."/>
            <person name="Campos D."/>
            <person name="Braidotti M."/>
            <person name="Ashley E."/>
            <person name="Golser W."/>
            <person name="Kim H."/>
            <person name="Lee S."/>
            <person name="Lin J."/>
            <person name="Dujmic Z."/>
            <person name="Kim W."/>
            <person name="Talag J."/>
            <person name="Zuccolo A."/>
            <person name="Fan C."/>
            <person name="Sebastian A."/>
            <person name="Kramer M."/>
            <person name="Spiegel L."/>
            <person name="Nascimento L."/>
            <person name="Zutavern T."/>
            <person name="Miller B."/>
            <person name="Ambroise C."/>
            <person name="Muller S."/>
            <person name="Spooner W."/>
            <person name="Narechania A."/>
            <person name="Ren L."/>
            <person name="Wei S."/>
            <person name="Kumari S."/>
            <person name="Faga B."/>
            <person name="Levy M.J."/>
            <person name="McMahan L."/>
            <person name="Van Buren P."/>
            <person name="Vaughn M.W."/>
            <person name="Ying K."/>
            <person name="Yeh C.-T."/>
            <person name="Emrich S.J."/>
            <person name="Jia Y."/>
            <person name="Kalyanaraman A."/>
            <person name="Hsia A.-P."/>
            <person name="Barbazuk W.B."/>
            <person name="Baucom R.S."/>
            <person name="Brutnell T.P."/>
            <person name="Carpita N.C."/>
            <person name="Chaparro C."/>
            <person name="Chia J.-M."/>
            <person name="Deragon J.-M."/>
            <person name="Estill J.C."/>
            <person name="Fu Y."/>
            <person name="Jeddeloh J.A."/>
            <person name="Han Y."/>
            <person name="Lee H."/>
            <person name="Li P."/>
            <person name="Lisch D.R."/>
            <person name="Liu S."/>
            <person name="Liu Z."/>
            <person name="Nagel D.H."/>
            <person name="McCann M.C."/>
            <person name="SanMiguel P."/>
            <person name="Myers A.M."/>
            <person name="Nettleton D."/>
            <person name="Nguyen J."/>
            <person name="Penning B.W."/>
            <person name="Ponnala L."/>
            <person name="Schneider K.L."/>
            <person name="Schwartz D.C."/>
            <person name="Sharma A."/>
            <person name="Soderlund C."/>
            <person name="Springer N.M."/>
            <person name="Sun Q."/>
            <person name="Wang H."/>
            <person name="Waterman M."/>
            <person name="Westerman R."/>
            <person name="Wolfgruber T.K."/>
            <person name="Yang L."/>
            <person name="Yu Y."/>
            <person name="Zhang L."/>
            <person name="Zhou S."/>
            <person name="Zhu Q."/>
            <person name="Bennetzen J.L."/>
            <person name="Dawe R.K."/>
            <person name="Jiang J."/>
            <person name="Jiang N."/>
            <person name="Presting G.G."/>
            <person name="Wessler S.R."/>
            <person name="Aluru S."/>
            <person name="Martienssen R.A."/>
            <person name="Clifton S.W."/>
            <person name="McCombie W.R."/>
            <person name="Wing R.A."/>
            <person name="Wilson R.K."/>
        </authorList>
    </citation>
    <scope>NUCLEOTIDE SEQUENCE [LARGE SCALE GENOMIC DNA]</scope>
    <source>
        <strain evidence="4">cv. B73</strain>
    </source>
</reference>
<reference evidence="3" key="3">
    <citation type="submission" date="2021-05" db="UniProtKB">
        <authorList>
            <consortium name="EnsemblPlants"/>
        </authorList>
    </citation>
    <scope>IDENTIFICATION</scope>
    <source>
        <strain evidence="3">cv. B73</strain>
    </source>
</reference>
<evidence type="ECO:0000259" key="2">
    <source>
        <dbReference type="PROSITE" id="PS50076"/>
    </source>
</evidence>
<name>A0A804P5D5_MAIZE</name>
<dbReference type="SMART" id="SM00271">
    <property type="entry name" value="DnaJ"/>
    <property type="match status" value="1"/>
</dbReference>
<dbReference type="Gramene" id="Zm00001eb209410_T001">
    <property type="protein sequence ID" value="Zm00001eb209410_P001"/>
    <property type="gene ID" value="Zm00001eb209410"/>
</dbReference>
<feature type="region of interest" description="Disordered" evidence="1">
    <location>
        <begin position="186"/>
        <end position="211"/>
    </location>
</feature>
<dbReference type="Gene3D" id="1.10.287.110">
    <property type="entry name" value="DnaJ domain"/>
    <property type="match status" value="1"/>
</dbReference>
<dbReference type="GO" id="GO:0005783">
    <property type="term" value="C:endoplasmic reticulum"/>
    <property type="evidence" value="ECO:0007669"/>
    <property type="project" value="UniProtKB-ARBA"/>
</dbReference>
<dbReference type="InterPro" id="IPR050817">
    <property type="entry name" value="DjlA_DnaK_co-chaperone"/>
</dbReference>
<dbReference type="PRINTS" id="PR00625">
    <property type="entry name" value="JDOMAIN"/>
</dbReference>
<dbReference type="EnsemblPlants" id="Zm00001eb209410_T001">
    <property type="protein sequence ID" value="Zm00001eb209410_P001"/>
    <property type="gene ID" value="Zm00001eb209410"/>
</dbReference>
<feature type="domain" description="J" evidence="2">
    <location>
        <begin position="31"/>
        <end position="99"/>
    </location>
</feature>
<dbReference type="InterPro" id="IPR001623">
    <property type="entry name" value="DnaJ_domain"/>
</dbReference>
<dbReference type="PROSITE" id="PS50076">
    <property type="entry name" value="DNAJ_2"/>
    <property type="match status" value="1"/>
</dbReference>
<dbReference type="InterPro" id="IPR036869">
    <property type="entry name" value="J_dom_sf"/>
</dbReference>
<keyword evidence="4" id="KW-1185">Reference proteome</keyword>
<dbReference type="Proteomes" id="UP000007305">
    <property type="component" value="Chromosome 4"/>
</dbReference>
<dbReference type="InParanoid" id="A0A804P5D5"/>
<dbReference type="CDD" id="cd06257">
    <property type="entry name" value="DnaJ"/>
    <property type="match status" value="1"/>
</dbReference>
<dbReference type="SUPFAM" id="SSF46565">
    <property type="entry name" value="Chaperone J-domain"/>
    <property type="match status" value="1"/>
</dbReference>
<organism evidence="3 4">
    <name type="scientific">Zea mays</name>
    <name type="common">Maize</name>
    <dbReference type="NCBI Taxonomy" id="4577"/>
    <lineage>
        <taxon>Eukaryota</taxon>
        <taxon>Viridiplantae</taxon>
        <taxon>Streptophyta</taxon>
        <taxon>Embryophyta</taxon>
        <taxon>Tracheophyta</taxon>
        <taxon>Spermatophyta</taxon>
        <taxon>Magnoliopsida</taxon>
        <taxon>Liliopsida</taxon>
        <taxon>Poales</taxon>
        <taxon>Poaceae</taxon>
        <taxon>PACMAD clade</taxon>
        <taxon>Panicoideae</taxon>
        <taxon>Andropogonodae</taxon>
        <taxon>Andropogoneae</taxon>
        <taxon>Tripsacinae</taxon>
        <taxon>Zea</taxon>
    </lineage>
</organism>